<dbReference type="RefSeq" id="WP_249711983.1">
    <property type="nucleotide sequence ID" value="NZ_JAMFMB010000026.1"/>
</dbReference>
<feature type="transmembrane region" description="Helical" evidence="1">
    <location>
        <begin position="113"/>
        <end position="133"/>
    </location>
</feature>
<feature type="transmembrane region" description="Helical" evidence="1">
    <location>
        <begin position="229"/>
        <end position="249"/>
    </location>
</feature>
<keyword evidence="1" id="KW-0812">Transmembrane</keyword>
<feature type="transmembrane region" description="Helical" evidence="1">
    <location>
        <begin position="295"/>
        <end position="315"/>
    </location>
</feature>
<evidence type="ECO:0000259" key="2">
    <source>
        <dbReference type="Pfam" id="PF04235"/>
    </source>
</evidence>
<feature type="transmembrane region" description="Helical" evidence="1">
    <location>
        <begin position="12"/>
        <end position="33"/>
    </location>
</feature>
<feature type="transmembrane region" description="Helical" evidence="1">
    <location>
        <begin position="192"/>
        <end position="209"/>
    </location>
</feature>
<evidence type="ECO:0000259" key="3">
    <source>
        <dbReference type="Pfam" id="PF07786"/>
    </source>
</evidence>
<sequence>MTRLDGLDAARYLAFCGMVLVNFRIVAEVAPGADWASTLISALEGRAAALFVMLAGIGVSLSRIGAGLLLRRAAFLLALGMVNMTIFEADILHFYALYFVVGAAFLTAPPRTLWAGALGIVLSAFIAVLLFNYDAGWDWEALTYSDLWTLPGFLRNALFNGWHPVLPWAAFLLIGMAIGRSDLRQVCTQHRLILWGLAAALVALVPQYLTQEPELAAYLGTESIPPGPFYILAGSGTACVTIGLTLKLWPLIERLRLGRVLTAPGRQALTLYVAHILIGMGTLDALGLLDGALTAPQIVAIALGFCALCSVYAIMWQKVFPRGPLEGLMRWVTEPRRAG</sequence>
<dbReference type="PANTHER" id="PTHR30590">
    <property type="entry name" value="INNER MEMBRANE PROTEIN"/>
    <property type="match status" value="1"/>
</dbReference>
<dbReference type="Proteomes" id="UP001203880">
    <property type="component" value="Unassembled WGS sequence"/>
</dbReference>
<dbReference type="EMBL" id="JAMFMB010000026">
    <property type="protein sequence ID" value="MCL6285315.1"/>
    <property type="molecule type" value="Genomic_DNA"/>
</dbReference>
<keyword evidence="1" id="KW-1133">Transmembrane helix</keyword>
<keyword evidence="1" id="KW-0472">Membrane</keyword>
<feature type="transmembrane region" description="Helical" evidence="1">
    <location>
        <begin position="161"/>
        <end position="180"/>
    </location>
</feature>
<reference evidence="4" key="1">
    <citation type="submission" date="2022-05" db="EMBL/GenBank/DDBJ databases">
        <authorList>
            <person name="Park J.-S."/>
        </authorList>
    </citation>
    <scope>NUCLEOTIDE SEQUENCE</scope>
    <source>
        <strain evidence="4">2012CJ41-6</strain>
    </source>
</reference>
<evidence type="ECO:0000313" key="4">
    <source>
        <dbReference type="EMBL" id="MCL6285315.1"/>
    </source>
</evidence>
<organism evidence="4 5">
    <name type="scientific">Ruegeria spongiae</name>
    <dbReference type="NCBI Taxonomy" id="2942209"/>
    <lineage>
        <taxon>Bacteria</taxon>
        <taxon>Pseudomonadati</taxon>
        <taxon>Pseudomonadota</taxon>
        <taxon>Alphaproteobacteria</taxon>
        <taxon>Rhodobacterales</taxon>
        <taxon>Roseobacteraceae</taxon>
        <taxon>Ruegeria</taxon>
    </lineage>
</organism>
<gene>
    <name evidence="4" type="ORF">M3P21_17435</name>
</gene>
<dbReference type="Pfam" id="PF04235">
    <property type="entry name" value="DUF418"/>
    <property type="match status" value="1"/>
</dbReference>
<feature type="transmembrane region" description="Helical" evidence="1">
    <location>
        <begin position="68"/>
        <end position="86"/>
    </location>
</feature>
<feature type="domain" description="Heparan-alpha-glucosaminide N-acetyltransferase catalytic" evidence="3">
    <location>
        <begin position="3"/>
        <end position="189"/>
    </location>
</feature>
<dbReference type="InterPro" id="IPR012429">
    <property type="entry name" value="HGSNAT_cat"/>
</dbReference>
<evidence type="ECO:0000256" key="1">
    <source>
        <dbReference type="SAM" id="Phobius"/>
    </source>
</evidence>
<feature type="transmembrane region" description="Helical" evidence="1">
    <location>
        <begin position="39"/>
        <end position="61"/>
    </location>
</feature>
<comment type="caution">
    <text evidence="4">The sequence shown here is derived from an EMBL/GenBank/DDBJ whole genome shotgun (WGS) entry which is preliminary data.</text>
</comment>
<protein>
    <submittedName>
        <fullName evidence="4">DUF418 domain-containing protein</fullName>
    </submittedName>
</protein>
<dbReference type="PANTHER" id="PTHR30590:SF3">
    <property type="entry name" value="HYPOTHETICAL MEMBRANE SPANNING PROTEIN"/>
    <property type="match status" value="1"/>
</dbReference>
<accession>A0ABT0Q669</accession>
<proteinExistence type="predicted"/>
<dbReference type="InterPro" id="IPR052529">
    <property type="entry name" value="Bact_Transport_Assoc"/>
</dbReference>
<feature type="transmembrane region" description="Helical" evidence="1">
    <location>
        <begin position="92"/>
        <end position="108"/>
    </location>
</feature>
<keyword evidence="5" id="KW-1185">Reference proteome</keyword>
<evidence type="ECO:0000313" key="5">
    <source>
        <dbReference type="Proteomes" id="UP001203880"/>
    </source>
</evidence>
<name>A0ABT0Q669_9RHOB</name>
<feature type="transmembrane region" description="Helical" evidence="1">
    <location>
        <begin position="269"/>
        <end position="289"/>
    </location>
</feature>
<dbReference type="Pfam" id="PF07786">
    <property type="entry name" value="HGSNAT_cat"/>
    <property type="match status" value="1"/>
</dbReference>
<feature type="domain" description="DUF418" evidence="2">
    <location>
        <begin position="190"/>
        <end position="333"/>
    </location>
</feature>
<dbReference type="InterPro" id="IPR007349">
    <property type="entry name" value="DUF418"/>
</dbReference>